<reference evidence="1 2" key="1">
    <citation type="submission" date="2019-05" db="EMBL/GenBank/DDBJ databases">
        <title>Another draft genome of Portunus trituberculatus and its Hox gene families provides insights of decapod evolution.</title>
        <authorList>
            <person name="Jeong J.-H."/>
            <person name="Song I."/>
            <person name="Kim S."/>
            <person name="Choi T."/>
            <person name="Kim D."/>
            <person name="Ryu S."/>
            <person name="Kim W."/>
        </authorList>
    </citation>
    <scope>NUCLEOTIDE SEQUENCE [LARGE SCALE GENOMIC DNA]</scope>
    <source>
        <tissue evidence="1">Muscle</tissue>
    </source>
</reference>
<proteinExistence type="predicted"/>
<dbReference type="Proteomes" id="UP000324222">
    <property type="component" value="Unassembled WGS sequence"/>
</dbReference>
<keyword evidence="2" id="KW-1185">Reference proteome</keyword>
<comment type="caution">
    <text evidence="1">The sequence shown here is derived from an EMBL/GenBank/DDBJ whole genome shotgun (WGS) entry which is preliminary data.</text>
</comment>
<accession>A0A5B7GPX2</accession>
<gene>
    <name evidence="1" type="ORF">E2C01_056274</name>
</gene>
<protein>
    <submittedName>
        <fullName evidence="1">Uncharacterized protein</fullName>
    </submittedName>
</protein>
<name>A0A5B7GPX2_PORTR</name>
<evidence type="ECO:0000313" key="2">
    <source>
        <dbReference type="Proteomes" id="UP000324222"/>
    </source>
</evidence>
<sequence length="73" mass="8343">MAAEVPVSTMTRFHIHSVYYLVLLDSLRNSWGEIEIGETVAMNLLISIDPSYVNKMVESYTNLKKQPNLFHSV</sequence>
<dbReference type="AlphaFoldDB" id="A0A5B7GPX2"/>
<evidence type="ECO:0000313" key="1">
    <source>
        <dbReference type="EMBL" id="MPC62191.1"/>
    </source>
</evidence>
<organism evidence="1 2">
    <name type="scientific">Portunus trituberculatus</name>
    <name type="common">Swimming crab</name>
    <name type="synonym">Neptunus trituberculatus</name>
    <dbReference type="NCBI Taxonomy" id="210409"/>
    <lineage>
        <taxon>Eukaryota</taxon>
        <taxon>Metazoa</taxon>
        <taxon>Ecdysozoa</taxon>
        <taxon>Arthropoda</taxon>
        <taxon>Crustacea</taxon>
        <taxon>Multicrustacea</taxon>
        <taxon>Malacostraca</taxon>
        <taxon>Eumalacostraca</taxon>
        <taxon>Eucarida</taxon>
        <taxon>Decapoda</taxon>
        <taxon>Pleocyemata</taxon>
        <taxon>Brachyura</taxon>
        <taxon>Eubrachyura</taxon>
        <taxon>Portunoidea</taxon>
        <taxon>Portunidae</taxon>
        <taxon>Portuninae</taxon>
        <taxon>Portunus</taxon>
    </lineage>
</organism>
<dbReference type="EMBL" id="VSRR010019397">
    <property type="protein sequence ID" value="MPC62191.1"/>
    <property type="molecule type" value="Genomic_DNA"/>
</dbReference>